<dbReference type="Gene3D" id="3.30.420.10">
    <property type="entry name" value="Ribonuclease H-like superfamily/Ribonuclease H"/>
    <property type="match status" value="1"/>
</dbReference>
<organism evidence="2 3">
    <name type="scientific">Serinicoccus hydrothermalis</name>
    <dbReference type="NCBI Taxonomy" id="1758689"/>
    <lineage>
        <taxon>Bacteria</taxon>
        <taxon>Bacillati</taxon>
        <taxon>Actinomycetota</taxon>
        <taxon>Actinomycetes</taxon>
        <taxon>Micrococcales</taxon>
        <taxon>Ornithinimicrobiaceae</taxon>
        <taxon>Serinicoccus</taxon>
    </lineage>
</organism>
<dbReference type="SUPFAM" id="SSF46689">
    <property type="entry name" value="Homeodomain-like"/>
    <property type="match status" value="1"/>
</dbReference>
<dbReference type="SUPFAM" id="SSF53098">
    <property type="entry name" value="Ribonuclease H-like"/>
    <property type="match status" value="1"/>
</dbReference>
<sequence>MGCGLSRVTARNPEVLMPHANARLTVHGRLLLVQRVREQGWAVAHAAKAMGISRQCAHRWLARYDQHGIAGLGERSSRPRTCPGRTPSHVEQQILACRREHRRGQDWIAGELGLAPRTVSRVLRRAGVAYLACLDPMTGQVIRSSKVTATRYERDGPGELVHVDVKKIGKIPDGGGWRAHGRAATTADKNRRAKIGYDYVHSMVDDHSRLAYSEIHDDEKDHTCAGFLTRAAAYFAGHGITRIERVMTDNALAYRHGRAFLDAIAAIGARQKFIKPHCPWQNGKVERFNRTLQTEWAYRHAFTSNQARRDALAPWLESYNTERRHSALGGLPPTSRLSPT</sequence>
<dbReference type="InterPro" id="IPR036388">
    <property type="entry name" value="WH-like_DNA-bd_sf"/>
</dbReference>
<dbReference type="PANTHER" id="PTHR35004">
    <property type="entry name" value="TRANSPOSASE RV3428C-RELATED"/>
    <property type="match status" value="1"/>
</dbReference>
<dbReference type="Pfam" id="PF13683">
    <property type="entry name" value="rve_3"/>
    <property type="match status" value="1"/>
</dbReference>
<evidence type="ECO:0000313" key="3">
    <source>
        <dbReference type="Proteomes" id="UP000092482"/>
    </source>
</evidence>
<dbReference type="Proteomes" id="UP000092482">
    <property type="component" value="Chromosome"/>
</dbReference>
<protein>
    <submittedName>
        <fullName evidence="2">Mobile element protein</fullName>
    </submittedName>
</protein>
<dbReference type="PANTHER" id="PTHR35004:SF6">
    <property type="entry name" value="TRANSPOSASE"/>
    <property type="match status" value="1"/>
</dbReference>
<dbReference type="GO" id="GO:0003676">
    <property type="term" value="F:nucleic acid binding"/>
    <property type="evidence" value="ECO:0007669"/>
    <property type="project" value="InterPro"/>
</dbReference>
<name>A0A1B1NE71_9MICO</name>
<accession>A0A1B1NE71</accession>
<dbReference type="EMBL" id="CP014989">
    <property type="protein sequence ID" value="ANS79737.1"/>
    <property type="molecule type" value="Genomic_DNA"/>
</dbReference>
<proteinExistence type="predicted"/>
<gene>
    <name evidence="2" type="ORF">SGUI_2341</name>
</gene>
<dbReference type="InterPro" id="IPR001584">
    <property type="entry name" value="Integrase_cat-core"/>
</dbReference>
<dbReference type="InterPro" id="IPR009057">
    <property type="entry name" value="Homeodomain-like_sf"/>
</dbReference>
<evidence type="ECO:0000259" key="1">
    <source>
        <dbReference type="PROSITE" id="PS50994"/>
    </source>
</evidence>
<dbReference type="InterPro" id="IPR036397">
    <property type="entry name" value="RNaseH_sf"/>
</dbReference>
<keyword evidence="3" id="KW-1185">Reference proteome</keyword>
<dbReference type="Gene3D" id="1.10.10.10">
    <property type="entry name" value="Winged helix-like DNA-binding domain superfamily/Winged helix DNA-binding domain"/>
    <property type="match status" value="1"/>
</dbReference>
<evidence type="ECO:0000313" key="2">
    <source>
        <dbReference type="EMBL" id="ANS79737.1"/>
    </source>
</evidence>
<dbReference type="InterPro" id="IPR047656">
    <property type="entry name" value="IS481-like_transpos"/>
</dbReference>
<dbReference type="Pfam" id="PF13011">
    <property type="entry name" value="LZ_Tnp_IS481"/>
    <property type="match status" value="1"/>
</dbReference>
<dbReference type="STRING" id="1758689.SGUI_2341"/>
<dbReference type="InterPro" id="IPR024967">
    <property type="entry name" value="DNA-bd_IS481-type"/>
</dbReference>
<dbReference type="GO" id="GO:0015074">
    <property type="term" value="P:DNA integration"/>
    <property type="evidence" value="ECO:0007669"/>
    <property type="project" value="InterPro"/>
</dbReference>
<dbReference type="PATRIC" id="fig|1758689.4.peg.2440"/>
<dbReference type="PROSITE" id="PS50994">
    <property type="entry name" value="INTEGRASE"/>
    <property type="match status" value="1"/>
</dbReference>
<dbReference type="NCBIfam" id="NF033577">
    <property type="entry name" value="transpos_IS481"/>
    <property type="match status" value="1"/>
</dbReference>
<reference evidence="2 3" key="1">
    <citation type="submission" date="2016-03" db="EMBL/GenBank/DDBJ databases">
        <title>Shallow-sea hydrothermal system.</title>
        <authorList>
            <person name="Tang K."/>
        </authorList>
    </citation>
    <scope>NUCLEOTIDE SEQUENCE [LARGE SCALE GENOMIC DNA]</scope>
    <source>
        <strain evidence="2 3">JLT9</strain>
    </source>
</reference>
<dbReference type="KEGG" id="serj:SGUI_2341"/>
<dbReference type="AlphaFoldDB" id="A0A1B1NE71"/>
<feature type="domain" description="Integrase catalytic" evidence="1">
    <location>
        <begin position="168"/>
        <end position="340"/>
    </location>
</feature>
<dbReference type="InterPro" id="IPR012337">
    <property type="entry name" value="RNaseH-like_sf"/>
</dbReference>